<dbReference type="PIRSF" id="PIRSF004692">
    <property type="entry name" value="KdsD_KpsF"/>
    <property type="match status" value="1"/>
</dbReference>
<accession>A0A9X1QXT0</accession>
<gene>
    <name evidence="10" type="ORF">K8089_14515</name>
</gene>
<feature type="binding site" evidence="5">
    <location>
        <position position="77"/>
    </location>
    <ligand>
        <name>Zn(2+)</name>
        <dbReference type="ChEBI" id="CHEBI:29105"/>
    </ligand>
</feature>
<dbReference type="NCBIfam" id="TIGR00393">
    <property type="entry name" value="kpsF"/>
    <property type="match status" value="1"/>
</dbReference>
<dbReference type="InterPro" id="IPR035474">
    <property type="entry name" value="SIS_Kpsf"/>
</dbReference>
<dbReference type="PANTHER" id="PTHR42745:SF1">
    <property type="entry name" value="ARABINOSE 5-PHOSPHATE ISOMERASE KDSD"/>
    <property type="match status" value="1"/>
</dbReference>
<dbReference type="InterPro" id="IPR046348">
    <property type="entry name" value="SIS_dom_sf"/>
</dbReference>
<dbReference type="GO" id="GO:0005975">
    <property type="term" value="P:carbohydrate metabolic process"/>
    <property type="evidence" value="ECO:0007669"/>
    <property type="project" value="InterPro"/>
</dbReference>
<keyword evidence="11" id="KW-1185">Reference proteome</keyword>
<dbReference type="InterPro" id="IPR001347">
    <property type="entry name" value="SIS_dom"/>
</dbReference>
<feature type="site" description="Catalytically relevant" evidence="6">
    <location>
        <position position="188"/>
    </location>
</feature>
<dbReference type="SUPFAM" id="SSF54631">
    <property type="entry name" value="CBS-domain pair"/>
    <property type="match status" value="1"/>
</dbReference>
<dbReference type="GO" id="GO:0097367">
    <property type="term" value="F:carbohydrate derivative binding"/>
    <property type="evidence" value="ECO:0007669"/>
    <property type="project" value="InterPro"/>
</dbReference>
<keyword evidence="5" id="KW-0862">Zinc</keyword>
<dbReference type="Pfam" id="PF00571">
    <property type="entry name" value="CBS"/>
    <property type="match status" value="2"/>
</dbReference>
<evidence type="ECO:0000256" key="5">
    <source>
        <dbReference type="PIRSR" id="PIRSR004692-2"/>
    </source>
</evidence>
<proteinExistence type="inferred from homology"/>
<dbReference type="CDD" id="cd05014">
    <property type="entry name" value="SIS_Kpsf"/>
    <property type="match status" value="1"/>
</dbReference>
<keyword evidence="10" id="KW-0413">Isomerase</keyword>
<evidence type="ECO:0000256" key="3">
    <source>
        <dbReference type="ARBA" id="ARBA00023122"/>
    </source>
</evidence>
<feature type="site" description="Catalytically relevant" evidence="6">
    <location>
        <position position="54"/>
    </location>
</feature>
<feature type="site" description="Catalytically relevant" evidence="6">
    <location>
        <position position="147"/>
    </location>
</feature>
<reference evidence="10" key="1">
    <citation type="submission" date="2021-09" db="EMBL/GenBank/DDBJ databases">
        <title>Genome of Aequorivita sp. strain F47161.</title>
        <authorList>
            <person name="Wang Y."/>
        </authorList>
    </citation>
    <scope>NUCLEOTIDE SEQUENCE</scope>
    <source>
        <strain evidence="10">F47161</strain>
    </source>
</reference>
<dbReference type="CDD" id="cd04604">
    <property type="entry name" value="CBS_pair_SIS_assoc"/>
    <property type="match status" value="1"/>
</dbReference>
<evidence type="ECO:0000259" key="9">
    <source>
        <dbReference type="PROSITE" id="PS51464"/>
    </source>
</evidence>
<evidence type="ECO:0000256" key="4">
    <source>
        <dbReference type="PIRNR" id="PIRNR004692"/>
    </source>
</evidence>
<protein>
    <submittedName>
        <fullName evidence="10">KpsF/GutQ family sugar-phosphate isomerase</fullName>
    </submittedName>
</protein>
<evidence type="ECO:0000256" key="6">
    <source>
        <dbReference type="PIRSR" id="PIRSR004692-3"/>
    </source>
</evidence>
<dbReference type="Gene3D" id="3.10.580.10">
    <property type="entry name" value="CBS-domain"/>
    <property type="match status" value="1"/>
</dbReference>
<name>A0A9X1QXT0_9FLAO</name>
<evidence type="ECO:0000256" key="7">
    <source>
        <dbReference type="PROSITE-ProRule" id="PRU00703"/>
    </source>
</evidence>
<dbReference type="InterPro" id="IPR050986">
    <property type="entry name" value="GutQ/KpsF_isomerases"/>
</dbReference>
<evidence type="ECO:0000259" key="8">
    <source>
        <dbReference type="PROSITE" id="PS51371"/>
    </source>
</evidence>
<evidence type="ECO:0000313" key="10">
    <source>
        <dbReference type="EMBL" id="MCG2420240.1"/>
    </source>
</evidence>
<dbReference type="AlphaFoldDB" id="A0A9X1QXT0"/>
<dbReference type="SUPFAM" id="SSF53697">
    <property type="entry name" value="SIS domain"/>
    <property type="match status" value="1"/>
</dbReference>
<dbReference type="GO" id="GO:0046872">
    <property type="term" value="F:metal ion binding"/>
    <property type="evidence" value="ECO:0007669"/>
    <property type="project" value="UniProtKB-KW"/>
</dbReference>
<dbReference type="Proteomes" id="UP001139461">
    <property type="component" value="Unassembled WGS sequence"/>
</dbReference>
<dbReference type="PROSITE" id="PS51464">
    <property type="entry name" value="SIS"/>
    <property type="match status" value="1"/>
</dbReference>
<dbReference type="PROSITE" id="PS51371">
    <property type="entry name" value="CBS"/>
    <property type="match status" value="1"/>
</dbReference>
<evidence type="ECO:0000313" key="11">
    <source>
        <dbReference type="Proteomes" id="UP001139461"/>
    </source>
</evidence>
<dbReference type="InterPro" id="IPR046342">
    <property type="entry name" value="CBS_dom_sf"/>
</dbReference>
<keyword evidence="5" id="KW-0479">Metal-binding</keyword>
<dbReference type="EMBL" id="JAIRBA010000037">
    <property type="protein sequence ID" value="MCG2420240.1"/>
    <property type="molecule type" value="Genomic_DNA"/>
</dbReference>
<comment type="similarity">
    <text evidence="1 4">Belongs to the SIS family. GutQ/KpsF subfamily.</text>
</comment>
<dbReference type="Gene3D" id="3.40.50.10490">
    <property type="entry name" value="Glucose-6-phosphate isomerase like protein, domain 1"/>
    <property type="match status" value="1"/>
</dbReference>
<dbReference type="InterPro" id="IPR004800">
    <property type="entry name" value="KdsD/KpsF-type"/>
</dbReference>
<sequence>MNNPDRIISVAKNTIETESKAIANLAHLVNEEFAGAVEYIFNSKGRVIITGIGKSAIIATKIVATLNSTGTPSIFMHAADAIHGDLGTVQENDTVICISKSGNTPEIKVLVPLIKAIDNKLIAITGNRTSFLGQQADFVLNAFVEKEACPNNLAPTTSTTAQLVIGDALAMCLLDLRGFSSKDFAKFHPGGSLGKKLYLRVSNLTSLNEKPQVTPDTDVKKVIIEISEKMLGVTAVVENNTIVGIITDGDLRRMLTKTNNFAGLTAKDIMTHNPKKIANNAMAVEAMEMMDKYGITQILAEDKGKYSGVVHIHNLTKEGII</sequence>
<dbReference type="FunFam" id="3.40.50.10490:FF:000011">
    <property type="entry name" value="Arabinose 5-phosphate isomerase"/>
    <property type="match status" value="1"/>
</dbReference>
<dbReference type="GO" id="GO:0019146">
    <property type="term" value="F:arabinose-5-phosphate isomerase activity"/>
    <property type="evidence" value="ECO:0007669"/>
    <property type="project" value="UniProtKB-ARBA"/>
</dbReference>
<feature type="site" description="Catalytically relevant" evidence="6">
    <location>
        <position position="106"/>
    </location>
</feature>
<evidence type="ECO:0000256" key="2">
    <source>
        <dbReference type="ARBA" id="ARBA00022737"/>
    </source>
</evidence>
<comment type="caution">
    <text evidence="10">The sequence shown here is derived from an EMBL/GenBank/DDBJ whole genome shotgun (WGS) entry which is preliminary data.</text>
</comment>
<dbReference type="RefSeq" id="WP_237604019.1">
    <property type="nucleotide sequence ID" value="NZ_JAIRBA010000037.1"/>
</dbReference>
<evidence type="ECO:0000256" key="1">
    <source>
        <dbReference type="ARBA" id="ARBA00008165"/>
    </source>
</evidence>
<keyword evidence="2" id="KW-0677">Repeat</keyword>
<feature type="domain" description="CBS" evidence="8">
    <location>
        <begin position="204"/>
        <end position="261"/>
    </location>
</feature>
<dbReference type="InterPro" id="IPR000644">
    <property type="entry name" value="CBS_dom"/>
</dbReference>
<dbReference type="PANTHER" id="PTHR42745">
    <property type="match status" value="1"/>
</dbReference>
<dbReference type="Pfam" id="PF01380">
    <property type="entry name" value="SIS"/>
    <property type="match status" value="1"/>
</dbReference>
<dbReference type="GO" id="GO:1901135">
    <property type="term" value="P:carbohydrate derivative metabolic process"/>
    <property type="evidence" value="ECO:0007669"/>
    <property type="project" value="InterPro"/>
</dbReference>
<feature type="domain" description="SIS" evidence="9">
    <location>
        <begin position="36"/>
        <end position="179"/>
    </location>
</feature>
<keyword evidence="3 7" id="KW-0129">CBS domain</keyword>
<organism evidence="10 11">
    <name type="scientific">Aequorivita vitellina</name>
    <dbReference type="NCBI Taxonomy" id="2874475"/>
    <lineage>
        <taxon>Bacteria</taxon>
        <taxon>Pseudomonadati</taxon>
        <taxon>Bacteroidota</taxon>
        <taxon>Flavobacteriia</taxon>
        <taxon>Flavobacteriales</taxon>
        <taxon>Flavobacteriaceae</taxon>
        <taxon>Aequorivita</taxon>
    </lineage>
</organism>